<dbReference type="Gene3D" id="2.40.50.100">
    <property type="match status" value="1"/>
</dbReference>
<name>A0A6L5QGF7_9BURK</name>
<dbReference type="NCBIfam" id="TIGR01730">
    <property type="entry name" value="RND_mfp"/>
    <property type="match status" value="1"/>
</dbReference>
<dbReference type="Pfam" id="PF25876">
    <property type="entry name" value="HH_MFP_RND"/>
    <property type="match status" value="1"/>
</dbReference>
<evidence type="ECO:0000256" key="2">
    <source>
        <dbReference type="ARBA" id="ARBA00009477"/>
    </source>
</evidence>
<sequence>MPFTDYKLRALAAALAAGGLTAALLSGCGDANSKAAPAAEGAPITAAVVVERSVTPTQEFSGRLESIERVDIRARVGGFITAVNIQPGGKVKKGQVLFVIDPRPFQAEANRAEAAALSARAKAELAHLELARAEKLLADKAIAQREYDERASGLKELDANARAAAAQYETAKLNLSYTQVTAPIDGRVGKAEITIGNLVDQTAVLTSMVSDDKIYASFDGDESTYLNVGAHAHSGHPVKVRIGLANETGFPHEGQLEFVDNQLDSRSGAVRMRAVFANGDNLLAPGLFARVQVETGGAGQHSAVLINDQAVSTDQSRKFVYVVDKDNKAEYRQVALGQTADGLRIVRSGLKAGEKIVVNGLQRVHPGAPLASQLVDMDGKQADAKVAAADSKGH</sequence>
<comment type="subcellular location">
    <subcellularLocation>
        <location evidence="1">Cell envelope</location>
    </subcellularLocation>
</comment>
<evidence type="ECO:0000256" key="3">
    <source>
        <dbReference type="SAM" id="SignalP"/>
    </source>
</evidence>
<dbReference type="InterPro" id="IPR058624">
    <property type="entry name" value="MdtA-like_HH"/>
</dbReference>
<dbReference type="GO" id="GO:0030313">
    <property type="term" value="C:cell envelope"/>
    <property type="evidence" value="ECO:0007669"/>
    <property type="project" value="UniProtKB-SubCell"/>
</dbReference>
<comment type="similarity">
    <text evidence="2">Belongs to the membrane fusion protein (MFP) (TC 8.A.1) family.</text>
</comment>
<evidence type="ECO:0000259" key="5">
    <source>
        <dbReference type="Pfam" id="PF25917"/>
    </source>
</evidence>
<dbReference type="Gene3D" id="1.10.287.470">
    <property type="entry name" value="Helix hairpin bin"/>
    <property type="match status" value="1"/>
</dbReference>
<feature type="signal peptide" evidence="3">
    <location>
        <begin position="1"/>
        <end position="22"/>
    </location>
</feature>
<feature type="domain" description="Multidrug resistance protein MdtA-like barrel-sandwich hybrid" evidence="5">
    <location>
        <begin position="69"/>
        <end position="202"/>
    </location>
</feature>
<evidence type="ECO:0000259" key="4">
    <source>
        <dbReference type="Pfam" id="PF25876"/>
    </source>
</evidence>
<feature type="domain" description="Multidrug resistance protein MdtA-like alpha-helical hairpin" evidence="4">
    <location>
        <begin position="110"/>
        <end position="178"/>
    </location>
</feature>
<keyword evidence="9" id="KW-1185">Reference proteome</keyword>
<protein>
    <submittedName>
        <fullName evidence="8">Efflux RND transporter periplasmic adaptor subunit</fullName>
    </submittedName>
</protein>
<dbReference type="Proteomes" id="UP000481037">
    <property type="component" value="Unassembled WGS sequence"/>
</dbReference>
<dbReference type="SUPFAM" id="SSF111369">
    <property type="entry name" value="HlyD-like secretion proteins"/>
    <property type="match status" value="1"/>
</dbReference>
<dbReference type="GO" id="GO:0046677">
    <property type="term" value="P:response to antibiotic"/>
    <property type="evidence" value="ECO:0007669"/>
    <property type="project" value="TreeGrafter"/>
</dbReference>
<organism evidence="8 9">
    <name type="scientific">Duganella alba</name>
    <dbReference type="NCBI Taxonomy" id="2666081"/>
    <lineage>
        <taxon>Bacteria</taxon>
        <taxon>Pseudomonadati</taxon>
        <taxon>Pseudomonadota</taxon>
        <taxon>Betaproteobacteria</taxon>
        <taxon>Burkholderiales</taxon>
        <taxon>Oxalobacteraceae</taxon>
        <taxon>Telluria group</taxon>
        <taxon>Duganella</taxon>
    </lineage>
</organism>
<evidence type="ECO:0000256" key="1">
    <source>
        <dbReference type="ARBA" id="ARBA00004196"/>
    </source>
</evidence>
<evidence type="ECO:0000313" key="8">
    <source>
        <dbReference type="EMBL" id="MRX08710.1"/>
    </source>
</evidence>
<evidence type="ECO:0000259" key="7">
    <source>
        <dbReference type="Pfam" id="PF25967"/>
    </source>
</evidence>
<dbReference type="Pfam" id="PF25944">
    <property type="entry name" value="Beta-barrel_RND"/>
    <property type="match status" value="1"/>
</dbReference>
<dbReference type="PANTHER" id="PTHR30158">
    <property type="entry name" value="ACRA/E-RELATED COMPONENT OF DRUG EFFLUX TRANSPORTER"/>
    <property type="match status" value="1"/>
</dbReference>
<dbReference type="PANTHER" id="PTHR30158:SF10">
    <property type="entry name" value="CATION EFFLUX PUMP"/>
    <property type="match status" value="1"/>
</dbReference>
<dbReference type="PROSITE" id="PS51257">
    <property type="entry name" value="PROKAR_LIPOPROTEIN"/>
    <property type="match status" value="1"/>
</dbReference>
<feature type="chain" id="PRO_5026891237" evidence="3">
    <location>
        <begin position="23"/>
        <end position="394"/>
    </location>
</feature>
<dbReference type="GO" id="GO:0005886">
    <property type="term" value="C:plasma membrane"/>
    <property type="evidence" value="ECO:0007669"/>
    <property type="project" value="TreeGrafter"/>
</dbReference>
<dbReference type="InterPro" id="IPR058626">
    <property type="entry name" value="MdtA-like_b-barrel"/>
</dbReference>
<dbReference type="InterPro" id="IPR058625">
    <property type="entry name" value="MdtA-like_BSH"/>
</dbReference>
<dbReference type="InterPro" id="IPR006143">
    <property type="entry name" value="RND_pump_MFP"/>
</dbReference>
<gene>
    <name evidence="8" type="ORF">GJ697_12755</name>
</gene>
<dbReference type="InterPro" id="IPR058627">
    <property type="entry name" value="MdtA-like_C"/>
</dbReference>
<evidence type="ECO:0000313" key="9">
    <source>
        <dbReference type="Proteomes" id="UP000481037"/>
    </source>
</evidence>
<feature type="domain" description="Multidrug resistance protein MdtA-like C-terminal permuted SH3" evidence="7">
    <location>
        <begin position="303"/>
        <end position="363"/>
    </location>
</feature>
<dbReference type="Pfam" id="PF25967">
    <property type="entry name" value="RND-MFP_C"/>
    <property type="match status" value="1"/>
</dbReference>
<dbReference type="EMBL" id="WKJM01000009">
    <property type="protein sequence ID" value="MRX08710.1"/>
    <property type="molecule type" value="Genomic_DNA"/>
</dbReference>
<feature type="domain" description="Multidrug resistance protein MdtA-like beta-barrel" evidence="6">
    <location>
        <begin position="221"/>
        <end position="295"/>
    </location>
</feature>
<dbReference type="GO" id="GO:0022857">
    <property type="term" value="F:transmembrane transporter activity"/>
    <property type="evidence" value="ECO:0007669"/>
    <property type="project" value="InterPro"/>
</dbReference>
<reference evidence="8 9" key="1">
    <citation type="submission" date="2019-11" db="EMBL/GenBank/DDBJ databases">
        <title>Novel species isolated from a subtropical stream in China.</title>
        <authorList>
            <person name="Lu H."/>
        </authorList>
    </citation>
    <scope>NUCLEOTIDE SEQUENCE [LARGE SCALE GENOMIC DNA]</scope>
    <source>
        <strain evidence="8 9">FT25W</strain>
    </source>
</reference>
<dbReference type="FunFam" id="2.40.420.20:FF:000001">
    <property type="entry name" value="Efflux RND transporter periplasmic adaptor subunit"/>
    <property type="match status" value="1"/>
</dbReference>
<evidence type="ECO:0000259" key="6">
    <source>
        <dbReference type="Pfam" id="PF25944"/>
    </source>
</evidence>
<dbReference type="AlphaFoldDB" id="A0A6L5QGF7"/>
<proteinExistence type="inferred from homology"/>
<comment type="caution">
    <text evidence="8">The sequence shown here is derived from an EMBL/GenBank/DDBJ whole genome shotgun (WGS) entry which is preliminary data.</text>
</comment>
<dbReference type="RefSeq" id="WP_154367361.1">
    <property type="nucleotide sequence ID" value="NZ_WKJM01000009.1"/>
</dbReference>
<dbReference type="Gene3D" id="2.40.420.20">
    <property type="match status" value="1"/>
</dbReference>
<accession>A0A6L5QGF7</accession>
<keyword evidence="3" id="KW-0732">Signal</keyword>
<dbReference type="Gene3D" id="2.40.30.170">
    <property type="match status" value="1"/>
</dbReference>
<dbReference type="Pfam" id="PF25917">
    <property type="entry name" value="BSH_RND"/>
    <property type="match status" value="1"/>
</dbReference>